<evidence type="ECO:0000313" key="3">
    <source>
        <dbReference type="EMBL" id="KQL58956.1"/>
    </source>
</evidence>
<organism evidence="3 4">
    <name type="scientific">Alkalicoccobacillus plakortidis</name>
    <dbReference type="NCBI Taxonomy" id="444060"/>
    <lineage>
        <taxon>Bacteria</taxon>
        <taxon>Bacillati</taxon>
        <taxon>Bacillota</taxon>
        <taxon>Bacilli</taxon>
        <taxon>Bacillales</taxon>
        <taxon>Bacillaceae</taxon>
        <taxon>Alkalicoccobacillus</taxon>
    </lineage>
</organism>
<dbReference type="InterPro" id="IPR012334">
    <property type="entry name" value="Pectin_lyas_fold"/>
</dbReference>
<dbReference type="SUPFAM" id="SSF51126">
    <property type="entry name" value="Pectin lyase-like"/>
    <property type="match status" value="1"/>
</dbReference>
<evidence type="ECO:0000313" key="4">
    <source>
        <dbReference type="Proteomes" id="UP000051061"/>
    </source>
</evidence>
<protein>
    <recommendedName>
        <fullName evidence="2">Periplasmic copper-binding protein NosD beta helix domain-containing protein</fullName>
    </recommendedName>
</protein>
<keyword evidence="1" id="KW-0812">Transmembrane</keyword>
<keyword evidence="1" id="KW-1133">Transmembrane helix</keyword>
<dbReference type="InterPro" id="IPR011050">
    <property type="entry name" value="Pectin_lyase_fold/virulence"/>
</dbReference>
<dbReference type="InterPro" id="IPR006626">
    <property type="entry name" value="PbH1"/>
</dbReference>
<evidence type="ECO:0000259" key="2">
    <source>
        <dbReference type="Pfam" id="PF05048"/>
    </source>
</evidence>
<dbReference type="Gene3D" id="2.160.20.10">
    <property type="entry name" value="Single-stranded right-handed beta-helix, Pectin lyase-like"/>
    <property type="match status" value="1"/>
</dbReference>
<comment type="caution">
    <text evidence="3">The sequence shown here is derived from an EMBL/GenBank/DDBJ whole genome shotgun (WGS) entry which is preliminary data.</text>
</comment>
<dbReference type="InterPro" id="IPR007742">
    <property type="entry name" value="NosD_dom"/>
</dbReference>
<feature type="domain" description="Periplasmic copper-binding protein NosD beta helix" evidence="2">
    <location>
        <begin position="167"/>
        <end position="346"/>
    </location>
</feature>
<dbReference type="InterPro" id="IPR022441">
    <property type="entry name" value="Para_beta_helix_rpt-2"/>
</dbReference>
<dbReference type="Proteomes" id="UP000051061">
    <property type="component" value="Unassembled WGS sequence"/>
</dbReference>
<feature type="transmembrane region" description="Helical" evidence="1">
    <location>
        <begin position="430"/>
        <end position="450"/>
    </location>
</feature>
<dbReference type="SMART" id="SM00710">
    <property type="entry name" value="PbH1"/>
    <property type="match status" value="6"/>
</dbReference>
<gene>
    <name evidence="3" type="ORF">AN965_00725</name>
</gene>
<keyword evidence="4" id="KW-1185">Reference proteome</keyword>
<dbReference type="NCBIfam" id="TIGR03804">
    <property type="entry name" value="para_beta_helix"/>
    <property type="match status" value="1"/>
</dbReference>
<evidence type="ECO:0000256" key="1">
    <source>
        <dbReference type="SAM" id="Phobius"/>
    </source>
</evidence>
<reference evidence="3 4" key="1">
    <citation type="submission" date="2015-09" db="EMBL/GenBank/DDBJ databases">
        <title>Genome sequencing project for genomic taxonomy and phylogenomics of Bacillus-like bacteria.</title>
        <authorList>
            <person name="Liu B."/>
            <person name="Wang J."/>
            <person name="Zhu Y."/>
            <person name="Liu G."/>
            <person name="Chen Q."/>
            <person name="Chen Z."/>
            <person name="Lan J."/>
            <person name="Che J."/>
            <person name="Ge C."/>
            <person name="Shi H."/>
            <person name="Pan Z."/>
            <person name="Liu X."/>
        </authorList>
    </citation>
    <scope>NUCLEOTIDE SEQUENCE [LARGE SCALE GENOMIC DNA]</scope>
    <source>
        <strain evidence="3 4">DSM 19153</strain>
    </source>
</reference>
<dbReference type="Pfam" id="PF05048">
    <property type="entry name" value="NosD"/>
    <property type="match status" value="1"/>
</dbReference>
<proteinExistence type="predicted"/>
<keyword evidence="1" id="KW-0472">Membrane</keyword>
<sequence length="452" mass="50375">MRKATVIKNLLVVLTLILVFLVKSPNVYGATDINEKIKNASPYETIHVEAGIYKVPIEVNKPLTLIAEEGTLIQGNQDESLLRITGDEVSVSGFHFDQQLETNSHMRSNEPEPVIQIEDAANFTFVDNHVHFIGSGIRGNSSPSMTITGNEFKGKGLEQRAHGLGAVELYASDDVFLADNHVTNAVDGFYLDSLSGAVIEDNVVTNSRYATHLMFSSNVYGTRNQFEQNVNGLMIMDTENAHFEENVFNHQYDWNGFGVMIYNSKGITIKKNEISRNNVGVYIEDTIDTSIQKNLITGNQMALTWSKENKGLVFSENSVISNILSTYGNQSVSISLDNGAVGNYWDEQLFRPTNDNIISSVPFEARSFYDRLLEGNRENQFLFESPGISLWTAAEKWLPAERGTILDRFPLSEATNAVLATKEERGTEPLPYLIAAMFLLSIPLTLLILVRK</sequence>
<accession>A0A9D5HZM5</accession>
<dbReference type="AlphaFoldDB" id="A0A9D5HZM5"/>
<dbReference type="EMBL" id="LJJD01000003">
    <property type="protein sequence ID" value="KQL58956.1"/>
    <property type="molecule type" value="Genomic_DNA"/>
</dbReference>
<name>A0A9D5HZM5_9BACI</name>